<organism evidence="2 3">
    <name type="scientific">Sordaria brevicollis</name>
    <dbReference type="NCBI Taxonomy" id="83679"/>
    <lineage>
        <taxon>Eukaryota</taxon>
        <taxon>Fungi</taxon>
        <taxon>Dikarya</taxon>
        <taxon>Ascomycota</taxon>
        <taxon>Pezizomycotina</taxon>
        <taxon>Sordariomycetes</taxon>
        <taxon>Sordariomycetidae</taxon>
        <taxon>Sordariales</taxon>
        <taxon>Sordariaceae</taxon>
        <taxon>Sordaria</taxon>
    </lineage>
</organism>
<reference evidence="2" key="2">
    <citation type="submission" date="2023-07" db="EMBL/GenBank/DDBJ databases">
        <authorList>
            <consortium name="Lawrence Berkeley National Laboratory"/>
            <person name="Haridas S."/>
            <person name="Hensen N."/>
            <person name="Bonometti L."/>
            <person name="Westerberg I."/>
            <person name="Brannstrom I.O."/>
            <person name="Guillou S."/>
            <person name="Cros-Aarteil S."/>
            <person name="Calhoun S."/>
            <person name="Kuo A."/>
            <person name="Mondo S."/>
            <person name="Pangilinan J."/>
            <person name="Riley R."/>
            <person name="LaButti K."/>
            <person name="Andreopoulos B."/>
            <person name="Lipzen A."/>
            <person name="Chen C."/>
            <person name="Yanf M."/>
            <person name="Daum C."/>
            <person name="Ng V."/>
            <person name="Clum A."/>
            <person name="Steindorff A."/>
            <person name="Ohm R."/>
            <person name="Martin F."/>
            <person name="Silar P."/>
            <person name="Natvig D."/>
            <person name="Lalanne C."/>
            <person name="Gautier V."/>
            <person name="Ament-velasquez S.L."/>
            <person name="Kruys A."/>
            <person name="Hutchinson M.I."/>
            <person name="Powell A.J."/>
            <person name="Barry K."/>
            <person name="Miller A.N."/>
            <person name="Grigoriev I.V."/>
            <person name="Debuchy R."/>
            <person name="Gladieux P."/>
            <person name="Thoren M.H."/>
            <person name="Johannesson H."/>
        </authorList>
    </citation>
    <scope>NUCLEOTIDE SEQUENCE</scope>
    <source>
        <strain evidence="2">FGSC 1904</strain>
    </source>
</reference>
<name>A0AAE0PGV3_SORBR</name>
<evidence type="ECO:0000313" key="3">
    <source>
        <dbReference type="Proteomes" id="UP001281003"/>
    </source>
</evidence>
<comment type="caution">
    <text evidence="2">The sequence shown here is derived from an EMBL/GenBank/DDBJ whole genome shotgun (WGS) entry which is preliminary data.</text>
</comment>
<accession>A0AAE0PGV3</accession>
<keyword evidence="3" id="KW-1185">Reference proteome</keyword>
<dbReference type="Proteomes" id="UP001281003">
    <property type="component" value="Unassembled WGS sequence"/>
</dbReference>
<dbReference type="AlphaFoldDB" id="A0AAE0PGV3"/>
<gene>
    <name evidence="2" type="ORF">B0T20DRAFT_351281</name>
</gene>
<proteinExistence type="predicted"/>
<feature type="region of interest" description="Disordered" evidence="1">
    <location>
        <begin position="321"/>
        <end position="346"/>
    </location>
</feature>
<sequence>MAPSLLARSQSRNMIDICLRHQWPPKTSLDIQSSGLDCLVVVMRCIVSYLEPQDLRNSTIQLAQQGDHLTRLFWSLVWMDFDQAGSDATDGMRRQFMDEFRKKEHLEPNEDPPFIDLARSDEAFMRSFWSQEGLFTLGFTMVREPPDGQWHQITERCLDLIWDGKTTLEDYISSLQGYRSRPDGSFVMISVFGAPDVLPVLYRPEGGQRIHNFYDQIRGFTVKLEHYEDGLDIGYRLIAVVRLRGEADPCDAVRLYRPNGLLVRPTTETDYFPTSWRVSSSEPYMLFYARCELPDMYDIVRYPELPANHLESRSFCFRSAVPSQGQTPEPNSSGAIGSEDSSSEAD</sequence>
<evidence type="ECO:0000313" key="2">
    <source>
        <dbReference type="EMBL" id="KAK3399542.1"/>
    </source>
</evidence>
<feature type="compositionally biased region" description="Polar residues" evidence="1">
    <location>
        <begin position="321"/>
        <end position="331"/>
    </location>
</feature>
<dbReference type="EMBL" id="JAUTDP010000005">
    <property type="protein sequence ID" value="KAK3399542.1"/>
    <property type="molecule type" value="Genomic_DNA"/>
</dbReference>
<protein>
    <submittedName>
        <fullName evidence="2">Uncharacterized protein</fullName>
    </submittedName>
</protein>
<reference evidence="2" key="1">
    <citation type="journal article" date="2023" name="Mol. Phylogenet. Evol.">
        <title>Genome-scale phylogeny and comparative genomics of the fungal order Sordariales.</title>
        <authorList>
            <person name="Hensen N."/>
            <person name="Bonometti L."/>
            <person name="Westerberg I."/>
            <person name="Brannstrom I.O."/>
            <person name="Guillou S."/>
            <person name="Cros-Aarteil S."/>
            <person name="Calhoun S."/>
            <person name="Haridas S."/>
            <person name="Kuo A."/>
            <person name="Mondo S."/>
            <person name="Pangilinan J."/>
            <person name="Riley R."/>
            <person name="LaButti K."/>
            <person name="Andreopoulos B."/>
            <person name="Lipzen A."/>
            <person name="Chen C."/>
            <person name="Yan M."/>
            <person name="Daum C."/>
            <person name="Ng V."/>
            <person name="Clum A."/>
            <person name="Steindorff A."/>
            <person name="Ohm R.A."/>
            <person name="Martin F."/>
            <person name="Silar P."/>
            <person name="Natvig D.O."/>
            <person name="Lalanne C."/>
            <person name="Gautier V."/>
            <person name="Ament-Velasquez S.L."/>
            <person name="Kruys A."/>
            <person name="Hutchinson M.I."/>
            <person name="Powell A.J."/>
            <person name="Barry K."/>
            <person name="Miller A.N."/>
            <person name="Grigoriev I.V."/>
            <person name="Debuchy R."/>
            <person name="Gladieux P."/>
            <person name="Hiltunen Thoren M."/>
            <person name="Johannesson H."/>
        </authorList>
    </citation>
    <scope>NUCLEOTIDE SEQUENCE</scope>
    <source>
        <strain evidence="2">FGSC 1904</strain>
    </source>
</reference>
<evidence type="ECO:0000256" key="1">
    <source>
        <dbReference type="SAM" id="MobiDB-lite"/>
    </source>
</evidence>